<keyword evidence="1" id="KW-0614">Plasmid</keyword>
<dbReference type="OrthoDB" id="7452186at2"/>
<protein>
    <recommendedName>
        <fullName evidence="3">ATP-binding protein</fullName>
    </recommendedName>
</protein>
<reference evidence="1 2" key="1">
    <citation type="journal article" date="2010" name="Stand. Genomic Sci.">
        <title>Complete genome sequence of Rhizobium leguminosarum bv. trifolii strain WSM1325, an effective microsymbiont of annual Mediterranean clovers.</title>
        <authorList>
            <person name="Reeve W."/>
            <person name="O'Hara G."/>
            <person name="Chain P."/>
            <person name="Ardley J."/>
            <person name="Brau L."/>
            <person name="Nandesena K."/>
            <person name="Tiwari R."/>
            <person name="Copeland A."/>
            <person name="Nolan M."/>
            <person name="Han C."/>
            <person name="Brettin T."/>
            <person name="Land M."/>
            <person name="Ovchinikova G."/>
            <person name="Ivanova N."/>
            <person name="Mavromatis K."/>
            <person name="Markowitz V."/>
            <person name="Kyrpides N."/>
            <person name="Melino V."/>
            <person name="Denton M."/>
            <person name="Yates R."/>
            <person name="Howieson J."/>
        </authorList>
    </citation>
    <scope>NUCLEOTIDE SEQUENCE [LARGE SCALE GENOMIC DNA]</scope>
    <source>
        <strain evidence="1 2">WSM1325</strain>
        <plasmid evidence="2">Plasmid pR132505</plasmid>
    </source>
</reference>
<organism evidence="1 2">
    <name type="scientific">Rhizobium leguminosarum bv. trifolii (strain WSM1325)</name>
    <dbReference type="NCBI Taxonomy" id="395491"/>
    <lineage>
        <taxon>Bacteria</taxon>
        <taxon>Pseudomonadati</taxon>
        <taxon>Pseudomonadota</taxon>
        <taxon>Alphaproteobacteria</taxon>
        <taxon>Hyphomicrobiales</taxon>
        <taxon>Rhizobiaceae</taxon>
        <taxon>Rhizobium/Agrobacterium group</taxon>
        <taxon>Rhizobium</taxon>
    </lineage>
</organism>
<name>C6BAE1_RHILS</name>
<dbReference type="Proteomes" id="UP000002256">
    <property type="component" value="Plasmid pR132505"/>
</dbReference>
<evidence type="ECO:0000313" key="1">
    <source>
        <dbReference type="EMBL" id="ACS61049.1"/>
    </source>
</evidence>
<dbReference type="EMBL" id="CP001627">
    <property type="protein sequence ID" value="ACS61049.1"/>
    <property type="molecule type" value="Genomic_DNA"/>
</dbReference>
<dbReference type="Gene3D" id="3.30.565.10">
    <property type="entry name" value="Histidine kinase-like ATPase, C-terminal domain"/>
    <property type="match status" value="1"/>
</dbReference>
<evidence type="ECO:0008006" key="3">
    <source>
        <dbReference type="Google" id="ProtNLM"/>
    </source>
</evidence>
<geneLocation type="plasmid" evidence="1 2">
    <name>pR132505</name>
</geneLocation>
<dbReference type="InterPro" id="IPR036890">
    <property type="entry name" value="HATPase_C_sf"/>
</dbReference>
<dbReference type="AlphaFoldDB" id="C6BAE1"/>
<dbReference type="HOGENOM" id="CLU_037402_0_0_5"/>
<proteinExistence type="predicted"/>
<dbReference type="SUPFAM" id="SSF55874">
    <property type="entry name" value="ATPase domain of HSP90 chaperone/DNA topoisomerase II/histidine kinase"/>
    <property type="match status" value="1"/>
</dbReference>
<dbReference type="KEGG" id="rlg:Rleg_6298"/>
<sequence>MTETPEIGTEIPKKADPYFGGFILETLTIGMYGDSKSAIREYLQNSFDSLLLAIEKKITQVSEARIDITMSDSMLVIRDNGMGIGSARAVSVLTSVGASLKDFRSQAGFRGIGRLAGIVFCTNLKFVTKAQGETVQTTVTFNAKQLRQQMSPSHGAKYTLTELLEKNITASQSDGHKPDEHYFEVRLEGLVNPPKECLDSSLMSDFVGQVAPVGYRDDFSFAAQILKAGEERRFPSASQKDATKKSLLDQVRVLIKRGDEETDVRKPYRNQAAVGKDDVPIYDIKIFDPPSRRWWAWIALKKEPGVYKDDRVRAMRVRMRNIQIDGTELMGKQFSSVEGAASFGRFNDWYAGEIFVDPTFVIPNARRDGFEEDDNWIKMQGELADLCADLGRQAYDISRRAQLSIRTLARNTKEIEEKGKSIAAAGTDTDKVIELSNAVNKLQRKVGRALRHADLETSSQLRSLENKLLDVKTRAVRNLGVSQQVDLSEVREQAQLDIISELMAAFREKLDPPTYSMVAKIASELLGSDDF</sequence>
<accession>C6BAE1</accession>
<evidence type="ECO:0000313" key="2">
    <source>
        <dbReference type="Proteomes" id="UP000002256"/>
    </source>
</evidence>
<dbReference type="Pfam" id="PF13589">
    <property type="entry name" value="HATPase_c_3"/>
    <property type="match status" value="1"/>
</dbReference>
<gene>
    <name evidence="1" type="ordered locus">Rleg_6298</name>
</gene>